<gene>
    <name evidence="2" type="ordered locus">Dret_1833</name>
</gene>
<dbReference type="EMBL" id="CP001734">
    <property type="protein sequence ID" value="ACV69117.1"/>
    <property type="molecule type" value="Genomic_DNA"/>
</dbReference>
<dbReference type="KEGG" id="drt:Dret_1833"/>
<sequence>MRKAAFGLVLVSLAVAVSVCPATGAEPPRGAVERLIVEHGSRVYRFGPFVGYYFKPVQSGDLTRLEFWCYNEKQFYTRDRPEGTLLFQGEAVLTCLPEPAPLQPAQGQRMRPVFDQDIVQAWRATRPEPQEEFTHFHSCYNAAGAVACGYWLRHEAVTEFTYDMGGRVGPSSPLYHEVRPGVDREFAAIVEFDTGP</sequence>
<feature type="chain" id="PRO_5002993822" description="Lipoprotein" evidence="1">
    <location>
        <begin position="25"/>
        <end position="196"/>
    </location>
</feature>
<reference evidence="3" key="1">
    <citation type="submission" date="2009-09" db="EMBL/GenBank/DDBJ databases">
        <title>The complete chromosome of Desulfohalobium retbaense DSM 5692.</title>
        <authorList>
            <consortium name="US DOE Joint Genome Institute (JGI-PGF)"/>
            <person name="Lucas S."/>
            <person name="Copeland A."/>
            <person name="Lapidus A."/>
            <person name="Glavina del Rio T."/>
            <person name="Dalin E."/>
            <person name="Tice H."/>
            <person name="Bruce D."/>
            <person name="Goodwin L."/>
            <person name="Pitluck S."/>
            <person name="Kyrpides N."/>
            <person name="Mavromatis K."/>
            <person name="Ivanova N."/>
            <person name="Mikhailova N."/>
            <person name="Munk A.C."/>
            <person name="Brettin T."/>
            <person name="Detter J.C."/>
            <person name="Han C."/>
            <person name="Tapia R."/>
            <person name="Larimer F."/>
            <person name="Land M."/>
            <person name="Hauser L."/>
            <person name="Markowitz V."/>
            <person name="Cheng J.-F."/>
            <person name="Hugenholtz P."/>
            <person name="Woyke T."/>
            <person name="Wu D."/>
            <person name="Spring S."/>
            <person name="Klenk H.-P."/>
            <person name="Eisen J.A."/>
        </authorList>
    </citation>
    <scope>NUCLEOTIDE SEQUENCE [LARGE SCALE GENOMIC DNA]</scope>
    <source>
        <strain evidence="3">DSM 5692</strain>
    </source>
</reference>
<dbReference type="AlphaFoldDB" id="C8X3X0"/>
<evidence type="ECO:0000256" key="1">
    <source>
        <dbReference type="SAM" id="SignalP"/>
    </source>
</evidence>
<evidence type="ECO:0008006" key="4">
    <source>
        <dbReference type="Google" id="ProtNLM"/>
    </source>
</evidence>
<keyword evidence="1" id="KW-0732">Signal</keyword>
<name>C8X3X0_DESRD</name>
<dbReference type="HOGENOM" id="CLU_113236_0_0_7"/>
<feature type="signal peptide" evidence="1">
    <location>
        <begin position="1"/>
        <end position="24"/>
    </location>
</feature>
<protein>
    <recommendedName>
        <fullName evidence="4">Lipoprotein</fullName>
    </recommendedName>
</protein>
<keyword evidence="3" id="KW-1185">Reference proteome</keyword>
<proteinExistence type="predicted"/>
<evidence type="ECO:0000313" key="3">
    <source>
        <dbReference type="Proteomes" id="UP000001052"/>
    </source>
</evidence>
<accession>C8X3X0</accession>
<dbReference type="Proteomes" id="UP000001052">
    <property type="component" value="Chromosome"/>
</dbReference>
<dbReference type="RefSeq" id="WP_015752260.1">
    <property type="nucleotide sequence ID" value="NC_013223.1"/>
</dbReference>
<organism evidence="2 3">
    <name type="scientific">Desulfohalobium retbaense (strain ATCC 49708 / DSM 5692 / JCM 16813 / HR100)</name>
    <dbReference type="NCBI Taxonomy" id="485915"/>
    <lineage>
        <taxon>Bacteria</taxon>
        <taxon>Pseudomonadati</taxon>
        <taxon>Thermodesulfobacteriota</taxon>
        <taxon>Desulfovibrionia</taxon>
        <taxon>Desulfovibrionales</taxon>
        <taxon>Desulfohalobiaceae</taxon>
        <taxon>Desulfohalobium</taxon>
    </lineage>
</organism>
<dbReference type="STRING" id="485915.Dret_1833"/>
<reference evidence="2 3" key="2">
    <citation type="journal article" date="2010" name="Stand. Genomic Sci.">
        <title>Complete genome sequence of Desulfohalobium retbaense type strain (HR(100)).</title>
        <authorList>
            <person name="Spring S."/>
            <person name="Nolan M."/>
            <person name="Lapidus A."/>
            <person name="Glavina Del Rio T."/>
            <person name="Copeland A."/>
            <person name="Tice H."/>
            <person name="Cheng J.F."/>
            <person name="Lucas S."/>
            <person name="Land M."/>
            <person name="Chen F."/>
            <person name="Bruce D."/>
            <person name="Goodwin L."/>
            <person name="Pitluck S."/>
            <person name="Ivanova N."/>
            <person name="Mavromatis K."/>
            <person name="Mikhailova N."/>
            <person name="Pati A."/>
            <person name="Chen A."/>
            <person name="Palaniappan K."/>
            <person name="Hauser L."/>
            <person name="Chang Y.J."/>
            <person name="Jeffries C.D."/>
            <person name="Munk C."/>
            <person name="Kiss H."/>
            <person name="Chain P."/>
            <person name="Han C."/>
            <person name="Brettin T."/>
            <person name="Detter J.C."/>
            <person name="Schuler E."/>
            <person name="Goker M."/>
            <person name="Rohde M."/>
            <person name="Bristow J."/>
            <person name="Eisen J.A."/>
            <person name="Markowitz V."/>
            <person name="Hugenholtz P."/>
            <person name="Kyrpides N.C."/>
            <person name="Klenk H.P."/>
        </authorList>
    </citation>
    <scope>NUCLEOTIDE SEQUENCE [LARGE SCALE GENOMIC DNA]</scope>
    <source>
        <strain evidence="2 3">DSM 5692</strain>
    </source>
</reference>
<dbReference type="eggNOG" id="ENOG5032RCD">
    <property type="taxonomic scope" value="Bacteria"/>
</dbReference>
<evidence type="ECO:0000313" key="2">
    <source>
        <dbReference type="EMBL" id="ACV69117.1"/>
    </source>
</evidence>